<proteinExistence type="predicted"/>
<reference evidence="1" key="1">
    <citation type="submission" date="2021-01" db="EMBL/GenBank/DDBJ databases">
        <title>Phytophthora aleatoria, a newly-described species from Pinus radiata is distinct from Phytophthora cactorum isolates based on comparative genomics.</title>
        <authorList>
            <person name="Mcdougal R."/>
            <person name="Panda P."/>
            <person name="Williams N."/>
            <person name="Studholme D.J."/>
        </authorList>
    </citation>
    <scope>NUCLEOTIDE SEQUENCE</scope>
    <source>
        <strain evidence="1">NZFS 3830</strain>
    </source>
</reference>
<accession>A0A8T1UI96</accession>
<dbReference type="AlphaFoldDB" id="A0A8T1UI96"/>
<organism evidence="1 2">
    <name type="scientific">Phytophthora cactorum</name>
    <dbReference type="NCBI Taxonomy" id="29920"/>
    <lineage>
        <taxon>Eukaryota</taxon>
        <taxon>Sar</taxon>
        <taxon>Stramenopiles</taxon>
        <taxon>Oomycota</taxon>
        <taxon>Peronosporomycetes</taxon>
        <taxon>Peronosporales</taxon>
        <taxon>Peronosporaceae</taxon>
        <taxon>Phytophthora</taxon>
    </lineage>
</organism>
<name>A0A8T1UI96_9STRA</name>
<dbReference type="Proteomes" id="UP000688947">
    <property type="component" value="Unassembled WGS sequence"/>
</dbReference>
<comment type="caution">
    <text evidence="1">The sequence shown here is derived from an EMBL/GenBank/DDBJ whole genome shotgun (WGS) entry which is preliminary data.</text>
</comment>
<dbReference type="EMBL" id="JAENGZ010000292">
    <property type="protein sequence ID" value="KAG6962841.1"/>
    <property type="molecule type" value="Genomic_DNA"/>
</dbReference>
<sequence length="108" mass="11603">LSENQAQDLSLAARDTDCKAVIVMPTSEARREIVVDVVEAIGARFVHPFLNEPHAMSGHTGAIGADEAGVWYAILVPIGGADRCLEVAMAERVGILLLRCTDLICFKL</sequence>
<gene>
    <name evidence="1" type="ORF">JG687_00006913</name>
</gene>
<evidence type="ECO:0000313" key="2">
    <source>
        <dbReference type="Proteomes" id="UP000688947"/>
    </source>
</evidence>
<feature type="non-terminal residue" evidence="1">
    <location>
        <position position="108"/>
    </location>
</feature>
<dbReference type="OrthoDB" id="271064at2759"/>
<protein>
    <submittedName>
        <fullName evidence="1">Uncharacterized protein</fullName>
    </submittedName>
</protein>
<evidence type="ECO:0000313" key="1">
    <source>
        <dbReference type="EMBL" id="KAG6962841.1"/>
    </source>
</evidence>